<dbReference type="OrthoDB" id="1742084at2759"/>
<dbReference type="InterPro" id="IPR001487">
    <property type="entry name" value="Bromodomain"/>
</dbReference>
<dbReference type="PRINTS" id="PR00503">
    <property type="entry name" value="BROMODOMAIN"/>
</dbReference>
<evidence type="ECO:0000256" key="2">
    <source>
        <dbReference type="PROSITE-ProRule" id="PRU00035"/>
    </source>
</evidence>
<feature type="domain" description="Bromo" evidence="3">
    <location>
        <begin position="9"/>
        <end position="80"/>
    </location>
</feature>
<dbReference type="InterPro" id="IPR036427">
    <property type="entry name" value="Bromodomain-like_sf"/>
</dbReference>
<dbReference type="InterPro" id="IPR037800">
    <property type="entry name" value="GCN5"/>
</dbReference>
<dbReference type="GO" id="GO:0010484">
    <property type="term" value="F:histone H3 acetyltransferase activity"/>
    <property type="evidence" value="ECO:0007669"/>
    <property type="project" value="TreeGrafter"/>
</dbReference>
<protein>
    <submittedName>
        <fullName evidence="4">Bromodomain-containing protein</fullName>
    </submittedName>
</protein>
<dbReference type="Gene3D" id="1.20.920.10">
    <property type="entry name" value="Bromodomain-like"/>
    <property type="match status" value="1"/>
</dbReference>
<dbReference type="Pfam" id="PF00439">
    <property type="entry name" value="Bromodomain"/>
    <property type="match status" value="1"/>
</dbReference>
<dbReference type="PANTHER" id="PTHR45750">
    <property type="entry name" value="GH11602P"/>
    <property type="match status" value="1"/>
</dbReference>
<dbReference type="SUPFAM" id="SSF47370">
    <property type="entry name" value="Bromodomain"/>
    <property type="match status" value="1"/>
</dbReference>
<accession>A0A835ZH97</accession>
<evidence type="ECO:0000313" key="4">
    <source>
        <dbReference type="EMBL" id="KAG5188898.1"/>
    </source>
</evidence>
<feature type="non-terminal residue" evidence="4">
    <location>
        <position position="87"/>
    </location>
</feature>
<name>A0A835ZH97_9STRA</name>
<gene>
    <name evidence="4" type="ORF">JKP88DRAFT_177476</name>
</gene>
<keyword evidence="1 2" id="KW-0103">Bromodomain</keyword>
<keyword evidence="5" id="KW-1185">Reference proteome</keyword>
<dbReference type="Proteomes" id="UP000664859">
    <property type="component" value="Unassembled WGS sequence"/>
</dbReference>
<evidence type="ECO:0000256" key="1">
    <source>
        <dbReference type="ARBA" id="ARBA00023117"/>
    </source>
</evidence>
<evidence type="ECO:0000259" key="3">
    <source>
        <dbReference type="PROSITE" id="PS50014"/>
    </source>
</evidence>
<proteinExistence type="predicted"/>
<evidence type="ECO:0000313" key="5">
    <source>
        <dbReference type="Proteomes" id="UP000664859"/>
    </source>
</evidence>
<dbReference type="GO" id="GO:0000123">
    <property type="term" value="C:histone acetyltransferase complex"/>
    <property type="evidence" value="ECO:0007669"/>
    <property type="project" value="TreeGrafter"/>
</dbReference>
<dbReference type="SMART" id="SM00297">
    <property type="entry name" value="BROMO"/>
    <property type="match status" value="1"/>
</dbReference>
<reference evidence="4" key="1">
    <citation type="submission" date="2021-02" db="EMBL/GenBank/DDBJ databases">
        <title>First Annotated Genome of the Yellow-green Alga Tribonema minus.</title>
        <authorList>
            <person name="Mahan K.M."/>
        </authorList>
    </citation>
    <scope>NUCLEOTIDE SEQUENCE</scope>
    <source>
        <strain evidence="4">UTEX B ZZ1240</strain>
    </source>
</reference>
<dbReference type="EMBL" id="JAFCMP010000060">
    <property type="protein sequence ID" value="KAG5188898.1"/>
    <property type="molecule type" value="Genomic_DNA"/>
</dbReference>
<dbReference type="PANTHER" id="PTHR45750:SF3">
    <property type="entry name" value="HISTONE ACETYLTRANSFERASE"/>
    <property type="match status" value="1"/>
</dbReference>
<dbReference type="CDD" id="cd04369">
    <property type="entry name" value="Bromodomain"/>
    <property type="match status" value="1"/>
</dbReference>
<organism evidence="4 5">
    <name type="scientific">Tribonema minus</name>
    <dbReference type="NCBI Taxonomy" id="303371"/>
    <lineage>
        <taxon>Eukaryota</taxon>
        <taxon>Sar</taxon>
        <taxon>Stramenopiles</taxon>
        <taxon>Ochrophyta</taxon>
        <taxon>PX clade</taxon>
        <taxon>Xanthophyceae</taxon>
        <taxon>Tribonematales</taxon>
        <taxon>Tribonemataceae</taxon>
        <taxon>Tribonema</taxon>
    </lineage>
</organism>
<comment type="caution">
    <text evidence="4">The sequence shown here is derived from an EMBL/GenBank/DDBJ whole genome shotgun (WGS) entry which is preliminary data.</text>
</comment>
<dbReference type="AlphaFoldDB" id="A0A835ZH97"/>
<dbReference type="GO" id="GO:0045944">
    <property type="term" value="P:positive regulation of transcription by RNA polymerase II"/>
    <property type="evidence" value="ECO:0007669"/>
    <property type="project" value="TreeGrafter"/>
</dbReference>
<sequence>MRALVRYVAQQPNAAPFRLPVDVELYPQYAAVVTEPMDLRAVDRRLDAREYGRSHKAALKDVRRVFRNARLFNLPGSEIYGAAHRLE</sequence>
<dbReference type="PROSITE" id="PS50014">
    <property type="entry name" value="BROMODOMAIN_2"/>
    <property type="match status" value="1"/>
</dbReference>